<keyword evidence="11" id="KW-0732">Signal</keyword>
<keyword evidence="14" id="KW-1185">Reference proteome</keyword>
<evidence type="ECO:0000256" key="9">
    <source>
        <dbReference type="ARBA" id="ARBA00023274"/>
    </source>
</evidence>
<dbReference type="EMBL" id="QAPF01000156">
    <property type="protein sequence ID" value="TEA14642.1"/>
    <property type="molecule type" value="Genomic_DNA"/>
</dbReference>
<dbReference type="PROSITE" id="PS52002">
    <property type="entry name" value="SM"/>
    <property type="match status" value="1"/>
</dbReference>
<proteinExistence type="inferred from homology"/>
<dbReference type="InterPro" id="IPR001163">
    <property type="entry name" value="Sm_dom_euk/arc"/>
</dbReference>
<dbReference type="SUPFAM" id="SSF50182">
    <property type="entry name" value="Sm-like ribonucleoproteins"/>
    <property type="match status" value="1"/>
</dbReference>
<keyword evidence="9" id="KW-0687">Ribonucleoprotein</keyword>
<evidence type="ECO:0000256" key="4">
    <source>
        <dbReference type="ARBA" id="ARBA00022728"/>
    </source>
</evidence>
<dbReference type="InterPro" id="IPR047575">
    <property type="entry name" value="Sm"/>
</dbReference>
<feature type="signal peptide" evidence="11">
    <location>
        <begin position="1"/>
        <end position="19"/>
    </location>
</feature>
<organism evidence="13 14">
    <name type="scientific">Colletotrichum sidae</name>
    <dbReference type="NCBI Taxonomy" id="1347389"/>
    <lineage>
        <taxon>Eukaryota</taxon>
        <taxon>Fungi</taxon>
        <taxon>Dikarya</taxon>
        <taxon>Ascomycota</taxon>
        <taxon>Pezizomycotina</taxon>
        <taxon>Sordariomycetes</taxon>
        <taxon>Hypocreomycetidae</taxon>
        <taxon>Glomerellales</taxon>
        <taxon>Glomerellaceae</taxon>
        <taxon>Colletotrichum</taxon>
        <taxon>Colletotrichum orbiculare species complex</taxon>
    </lineage>
</organism>
<evidence type="ECO:0000256" key="11">
    <source>
        <dbReference type="SAM" id="SignalP"/>
    </source>
</evidence>
<dbReference type="Pfam" id="PF23276">
    <property type="entry name" value="TPR_24"/>
    <property type="match status" value="1"/>
</dbReference>
<dbReference type="GO" id="GO:0000398">
    <property type="term" value="P:mRNA splicing, via spliceosome"/>
    <property type="evidence" value="ECO:0007669"/>
    <property type="project" value="InterPro"/>
</dbReference>
<evidence type="ECO:0000256" key="6">
    <source>
        <dbReference type="ARBA" id="ARBA00022884"/>
    </source>
</evidence>
<dbReference type="SMART" id="SM00651">
    <property type="entry name" value="Sm"/>
    <property type="match status" value="1"/>
</dbReference>
<evidence type="ECO:0000313" key="13">
    <source>
        <dbReference type="EMBL" id="TEA14642.1"/>
    </source>
</evidence>
<keyword evidence="3" id="KW-0507">mRNA processing</keyword>
<dbReference type="GO" id="GO:0003723">
    <property type="term" value="F:RNA binding"/>
    <property type="evidence" value="ECO:0007669"/>
    <property type="project" value="UniProtKB-KW"/>
</dbReference>
<protein>
    <submittedName>
        <fullName evidence="13">Putative U6 snRNA-associated Sm-like protein LSm4</fullName>
    </submittedName>
</protein>
<dbReference type="GO" id="GO:0000956">
    <property type="term" value="P:nuclear-transcribed mRNA catabolic process"/>
    <property type="evidence" value="ECO:0007669"/>
    <property type="project" value="InterPro"/>
</dbReference>
<dbReference type="GO" id="GO:0097525">
    <property type="term" value="C:spliceosomal snRNP complex"/>
    <property type="evidence" value="ECO:0007669"/>
    <property type="project" value="UniProtKB-ARBA"/>
</dbReference>
<name>A0A4R8TAN1_9PEZI</name>
<keyword evidence="5" id="KW-0677">Repeat</keyword>
<evidence type="ECO:0000256" key="2">
    <source>
        <dbReference type="ARBA" id="ARBA00006850"/>
    </source>
</evidence>
<keyword evidence="4" id="KW-0747">Spliceosome</keyword>
<keyword evidence="6" id="KW-0694">RNA-binding</keyword>
<feature type="region of interest" description="Disordered" evidence="10">
    <location>
        <begin position="492"/>
        <end position="531"/>
    </location>
</feature>
<dbReference type="Pfam" id="PF01423">
    <property type="entry name" value="LSM"/>
    <property type="match status" value="1"/>
</dbReference>
<evidence type="ECO:0000256" key="8">
    <source>
        <dbReference type="ARBA" id="ARBA00023242"/>
    </source>
</evidence>
<sequence length="1038" mass="115028">MRLLRLIYLLAIWCITVSSAIIEEPPEDALEEMGYDVENSGGVWKVRRNGVIVDKFEIDHYRYQLTIKDAWNEMDTSPRLRLHQIMALVWERSGAAISQLSVVRVERIANDETKDAIQEARQAANVGSSESLTVGPGETGWAELKASPFFRSVSQRALILVMKPSMLTLLAGLAGLASGQTTESTVAIQPVPAPWTLKGTVYSITLLPLSTDLPTKAFPPLERQNALALQGEFLGRLGMIQVIRYTESPVGPYDELLVVPGFFKYNRTNEAGRVEEKENVRKDWNIPKHLARFDWIESDNGETAVKVYPYDTTGDVNESAPAEKPWFQAKFKPDLLSGLPFSTDLYKILGINATLAQPPLPYADSANGELPGTDHWAATVPGQVTDNASLGIFDLDQGEGDTVDGKGTNTLPLGLLNAAQGHPMLVELKNGETLNGHLVMCDTWMNLTLKEVVQTSPEGDKFVKIPEVYVKGNNIKYLRVPDDIIDLVKENQQNQQGGFRGGRGGQRGDHGGRETASPPPQERTAPGGPDPIAALRAASTDTIYGALDALRGQPGSFQKVATIITHLVAERGEELGLPLYDHLVASLADVHGSAAMLAQLFMEMRQLRLQPTPSICHAALAALAVHPDYVIRNEVVAAMKQSWTQIDHEGETHYALGLLRDGQYELALDKIETLIDDRVPVEPWVYDIYIFMFAQRGFVEEAVRLAHSKAHAADGETHLAMWYMLLDVCSQAYHYEGTRYIWGRLLESDRLNLSDGVLLNIINTAARQHDFELVTHANRLVAQRGGKLLAHHYEPLIDCYGGVGDIAGAFRVLCIMFNAISVAPYASTRSIYEWVKKRPDSLDLALEALEALKNDYKVPIAALNVLVEAAVETHGFAKALDIYNNAYKYTEAPPNHVTIRYILQACEETAPLKTLVAENLELALKGDRGVFASVVFEFVLAGDIDLAYKCLELMGEAPDPAERLRPQPWIDQRTLLALVRKSMDAQDERIWWLVDQAEKRNMDVQSGIAKLMTSFAEEIKRKTGLKEETRLIDEESVP</sequence>
<dbReference type="InterPro" id="IPR034101">
    <property type="entry name" value="Lsm4"/>
</dbReference>
<dbReference type="Gene3D" id="2.30.30.100">
    <property type="match status" value="1"/>
</dbReference>
<reference evidence="13 14" key="1">
    <citation type="submission" date="2018-11" db="EMBL/GenBank/DDBJ databases">
        <title>Genome sequence and assembly of Colletotrichum sidae.</title>
        <authorList>
            <person name="Gan P."/>
            <person name="Shirasu K."/>
        </authorList>
    </citation>
    <scope>NUCLEOTIDE SEQUENCE [LARGE SCALE GENOMIC DNA]</scope>
    <source>
        <strain evidence="13 14">CBS 518.97</strain>
    </source>
</reference>
<comment type="caution">
    <text evidence="13">The sequence shown here is derived from an EMBL/GenBank/DDBJ whole genome shotgun (WGS) entry which is preliminary data.</text>
</comment>
<dbReference type="PANTHER" id="PTHR23338">
    <property type="entry name" value="SMALL NUCLEAR RIBONUCLEOPROTEIN SM"/>
    <property type="match status" value="1"/>
</dbReference>
<evidence type="ECO:0000256" key="10">
    <source>
        <dbReference type="SAM" id="MobiDB-lite"/>
    </source>
</evidence>
<keyword evidence="7" id="KW-0508">mRNA splicing</keyword>
<feature type="chain" id="PRO_5020824304" evidence="11">
    <location>
        <begin position="20"/>
        <end position="1038"/>
    </location>
</feature>
<comment type="subcellular location">
    <subcellularLocation>
        <location evidence="1">Nucleus</location>
    </subcellularLocation>
</comment>
<dbReference type="Proteomes" id="UP000295604">
    <property type="component" value="Unassembled WGS sequence"/>
</dbReference>
<dbReference type="CDD" id="cd01723">
    <property type="entry name" value="LSm4"/>
    <property type="match status" value="1"/>
</dbReference>
<dbReference type="InterPro" id="IPR027141">
    <property type="entry name" value="LSm4/Sm_D1/D3"/>
</dbReference>
<dbReference type="Gene3D" id="1.25.40.10">
    <property type="entry name" value="Tetratricopeptide repeat domain"/>
    <property type="match status" value="1"/>
</dbReference>
<evidence type="ECO:0000256" key="7">
    <source>
        <dbReference type="ARBA" id="ARBA00023187"/>
    </source>
</evidence>
<evidence type="ECO:0000256" key="5">
    <source>
        <dbReference type="ARBA" id="ARBA00022737"/>
    </source>
</evidence>
<dbReference type="InterPro" id="IPR057027">
    <property type="entry name" value="TPR_mt"/>
</dbReference>
<dbReference type="GO" id="GO:0005681">
    <property type="term" value="C:spliceosomal complex"/>
    <property type="evidence" value="ECO:0007669"/>
    <property type="project" value="UniProtKB-KW"/>
</dbReference>
<evidence type="ECO:0000259" key="12">
    <source>
        <dbReference type="PROSITE" id="PS52002"/>
    </source>
</evidence>
<dbReference type="FunFam" id="2.30.30.100:FF:000024">
    <property type="entry name" value="U6 snRNA-associated Sm-like protein LSm4"/>
    <property type="match status" value="1"/>
</dbReference>
<feature type="domain" description="Sm" evidence="12">
    <location>
        <begin position="411"/>
        <end position="484"/>
    </location>
</feature>
<evidence type="ECO:0000256" key="1">
    <source>
        <dbReference type="ARBA" id="ARBA00004123"/>
    </source>
</evidence>
<comment type="similarity">
    <text evidence="2">Belongs to the snRNP Sm proteins family.</text>
</comment>
<dbReference type="InterPro" id="IPR011990">
    <property type="entry name" value="TPR-like_helical_dom_sf"/>
</dbReference>
<evidence type="ECO:0000313" key="14">
    <source>
        <dbReference type="Proteomes" id="UP000295604"/>
    </source>
</evidence>
<accession>A0A4R8TAN1</accession>
<evidence type="ECO:0000256" key="3">
    <source>
        <dbReference type="ARBA" id="ARBA00022664"/>
    </source>
</evidence>
<dbReference type="InterPro" id="IPR010920">
    <property type="entry name" value="LSM_dom_sf"/>
</dbReference>
<dbReference type="AlphaFoldDB" id="A0A4R8TAN1"/>
<keyword evidence="8" id="KW-0539">Nucleus</keyword>
<gene>
    <name evidence="13" type="ORF">C8034_v003207</name>
</gene>